<evidence type="ECO:0000259" key="10">
    <source>
        <dbReference type="PROSITE" id="PS50157"/>
    </source>
</evidence>
<keyword evidence="5" id="KW-0862">Zinc</keyword>
<dbReference type="GO" id="GO:0005634">
    <property type="term" value="C:nucleus"/>
    <property type="evidence" value="ECO:0007669"/>
    <property type="project" value="UniProtKB-SubCell"/>
</dbReference>
<keyword evidence="4 8" id="KW-0863">Zinc-finger</keyword>
<evidence type="ECO:0000256" key="6">
    <source>
        <dbReference type="ARBA" id="ARBA00023125"/>
    </source>
</evidence>
<dbReference type="AlphaFoldDB" id="A0A0K0E522"/>
<feature type="domain" description="C2H2-type" evidence="10">
    <location>
        <begin position="416"/>
        <end position="443"/>
    </location>
</feature>
<evidence type="ECO:0000313" key="11">
    <source>
        <dbReference type="Proteomes" id="UP000035681"/>
    </source>
</evidence>
<keyword evidence="3" id="KW-0677">Repeat</keyword>
<dbReference type="PROSITE" id="PS00028">
    <property type="entry name" value="ZINC_FINGER_C2H2_1"/>
    <property type="match status" value="2"/>
</dbReference>
<evidence type="ECO:0000256" key="8">
    <source>
        <dbReference type="PROSITE-ProRule" id="PRU00042"/>
    </source>
</evidence>
<keyword evidence="2" id="KW-0479">Metal-binding</keyword>
<evidence type="ECO:0000256" key="2">
    <source>
        <dbReference type="ARBA" id="ARBA00022723"/>
    </source>
</evidence>
<dbReference type="Pfam" id="PF00096">
    <property type="entry name" value="zf-C2H2"/>
    <property type="match status" value="2"/>
</dbReference>
<evidence type="ECO:0000256" key="5">
    <source>
        <dbReference type="ARBA" id="ARBA00022833"/>
    </source>
</evidence>
<evidence type="ECO:0000256" key="7">
    <source>
        <dbReference type="ARBA" id="ARBA00023242"/>
    </source>
</evidence>
<keyword evidence="11" id="KW-1185">Reference proteome</keyword>
<sequence length="538" mass="60443">MFIGYFSGQLNEMSIETFSKLSKITQDKLSSSPFTSSSSSSSSSTTITIDNTSFKDSAMIKNEVNDSLVFTPTEASLLHEKWNQFRNERHSSSSSDSGLGLPISSPIAIKSPTHISTSNMLFNNCYGASPFSPPGLSPLTLSSAPDSAFIPTPGSVGNQETRFTFDIITSNLFSASLSKTPETMTPSTTATTPTTKFSDLLSSSAPVTGNGTPLIYSNNTLLHRPPPNHITPSIFLNTTNNSNNCNNFSIEKLKTLIEMEQKQAVKEYQNTFDSTIKRAINTQRLLLNFTLLQQHHHHQQQQQQHQQHQHQQQQQRQQSKMNSFNFNNNHNDEGRTSSTTISFDNNNIISHRNQNNLYNITSLLPTINNNNNNDKKEDNQNNSIILTTKDEDKMSTCVSSQQEESSPGEGSGKKQYICEYCNKDFRRPDILSRHLRRHTGEKPFGCNDCGRFFSRSDHLRTHRRTHTDEKPYKCPICNYAARRRDVLSRHLGARHQTKNLAIPLNSKEGSKKVKKKSDGVIDKNNNKEKSKLPLNSSQ</sequence>
<feature type="compositionally biased region" description="Basic and acidic residues" evidence="9">
    <location>
        <begin position="508"/>
        <end position="531"/>
    </location>
</feature>
<evidence type="ECO:0000256" key="4">
    <source>
        <dbReference type="ARBA" id="ARBA00022771"/>
    </source>
</evidence>
<feature type="compositionally biased region" description="Low complexity" evidence="9">
    <location>
        <begin position="399"/>
        <end position="408"/>
    </location>
</feature>
<feature type="region of interest" description="Disordered" evidence="9">
    <location>
        <begin position="392"/>
        <end position="413"/>
    </location>
</feature>
<accession>A0A0K0E522</accession>
<evidence type="ECO:0000313" key="13">
    <source>
        <dbReference type="WBParaSite" id="TCONS_00007450.p1"/>
    </source>
</evidence>
<dbReference type="GO" id="GO:0008270">
    <property type="term" value="F:zinc ion binding"/>
    <property type="evidence" value="ECO:0007669"/>
    <property type="project" value="UniProtKB-KW"/>
</dbReference>
<dbReference type="PANTHER" id="PTHR23235:SF161">
    <property type="entry name" value="C2H2-TYPE DOMAIN-CONTAINING PROTEIN"/>
    <property type="match status" value="1"/>
</dbReference>
<dbReference type="GO" id="GO:0045893">
    <property type="term" value="P:positive regulation of DNA-templated transcription"/>
    <property type="evidence" value="ECO:0007669"/>
    <property type="project" value="UniProtKB-ARBA"/>
</dbReference>
<dbReference type="WBParaSite" id="TCONS_00007450.p1">
    <property type="protein sequence ID" value="TCONS_00007450.p1"/>
    <property type="gene ID" value="XLOC_005482"/>
</dbReference>
<organism evidence="12">
    <name type="scientific">Strongyloides stercoralis</name>
    <name type="common">Threadworm</name>
    <dbReference type="NCBI Taxonomy" id="6248"/>
    <lineage>
        <taxon>Eukaryota</taxon>
        <taxon>Metazoa</taxon>
        <taxon>Ecdysozoa</taxon>
        <taxon>Nematoda</taxon>
        <taxon>Chromadorea</taxon>
        <taxon>Rhabditida</taxon>
        <taxon>Tylenchina</taxon>
        <taxon>Panagrolaimomorpha</taxon>
        <taxon>Strongyloidoidea</taxon>
        <taxon>Strongyloididae</taxon>
        <taxon>Strongyloides</taxon>
    </lineage>
</organism>
<dbReference type="Proteomes" id="UP000035681">
    <property type="component" value="Unplaced"/>
</dbReference>
<dbReference type="InterPro" id="IPR036236">
    <property type="entry name" value="Znf_C2H2_sf"/>
</dbReference>
<dbReference type="InterPro" id="IPR013087">
    <property type="entry name" value="Znf_C2H2_type"/>
</dbReference>
<evidence type="ECO:0000256" key="3">
    <source>
        <dbReference type="ARBA" id="ARBA00022737"/>
    </source>
</evidence>
<dbReference type="WBParaSite" id="SSTP_0000460600.1">
    <property type="protein sequence ID" value="SSTP_0000460600.1"/>
    <property type="gene ID" value="SSTP_0000460600"/>
</dbReference>
<dbReference type="GO" id="GO:0005694">
    <property type="term" value="C:chromosome"/>
    <property type="evidence" value="ECO:0007669"/>
    <property type="project" value="UniProtKB-ARBA"/>
</dbReference>
<dbReference type="GO" id="GO:0000981">
    <property type="term" value="F:DNA-binding transcription factor activity, RNA polymerase II-specific"/>
    <property type="evidence" value="ECO:0007669"/>
    <property type="project" value="TreeGrafter"/>
</dbReference>
<protein>
    <submittedName>
        <fullName evidence="13">C2H2-type domain-containing protein</fullName>
    </submittedName>
    <submittedName>
        <fullName evidence="12">Zinc finger protein</fullName>
    </submittedName>
</protein>
<keyword evidence="6" id="KW-0238">DNA-binding</keyword>
<comment type="subcellular location">
    <subcellularLocation>
        <location evidence="1">Nucleus</location>
    </subcellularLocation>
</comment>
<feature type="domain" description="C2H2-type" evidence="10">
    <location>
        <begin position="444"/>
        <end position="471"/>
    </location>
</feature>
<dbReference type="STRING" id="6248.A0A0K0E522"/>
<dbReference type="GO" id="GO:0000978">
    <property type="term" value="F:RNA polymerase II cis-regulatory region sequence-specific DNA binding"/>
    <property type="evidence" value="ECO:0007669"/>
    <property type="project" value="TreeGrafter"/>
</dbReference>
<dbReference type="Gene3D" id="3.30.160.60">
    <property type="entry name" value="Classic Zinc Finger"/>
    <property type="match status" value="3"/>
</dbReference>
<evidence type="ECO:0000256" key="9">
    <source>
        <dbReference type="SAM" id="MobiDB-lite"/>
    </source>
</evidence>
<evidence type="ECO:0000256" key="1">
    <source>
        <dbReference type="ARBA" id="ARBA00004123"/>
    </source>
</evidence>
<proteinExistence type="predicted"/>
<dbReference type="PROSITE" id="PS50157">
    <property type="entry name" value="ZINC_FINGER_C2H2_2"/>
    <property type="match status" value="2"/>
</dbReference>
<dbReference type="PANTHER" id="PTHR23235">
    <property type="entry name" value="KRUEPPEL-LIKE TRANSCRIPTION FACTOR"/>
    <property type="match status" value="1"/>
</dbReference>
<feature type="region of interest" description="Disordered" evidence="9">
    <location>
        <begin position="296"/>
        <end position="339"/>
    </location>
</feature>
<dbReference type="FunFam" id="3.30.160.60:FF:001732">
    <property type="entry name" value="Zgc:162936"/>
    <property type="match status" value="1"/>
</dbReference>
<feature type="region of interest" description="Disordered" evidence="9">
    <location>
        <begin position="504"/>
        <end position="538"/>
    </location>
</feature>
<keyword evidence="7" id="KW-0539">Nucleus</keyword>
<dbReference type="FunFam" id="3.30.160.60:FF:001158">
    <property type="entry name" value="zinc finger protein 22"/>
    <property type="match status" value="1"/>
</dbReference>
<feature type="compositionally biased region" description="Low complexity" evidence="9">
    <location>
        <begin position="300"/>
        <end position="329"/>
    </location>
</feature>
<name>A0A0K0E522_STRER</name>
<dbReference type="SUPFAM" id="SSF57667">
    <property type="entry name" value="beta-beta-alpha zinc fingers"/>
    <property type="match status" value="2"/>
</dbReference>
<reference evidence="12" key="1">
    <citation type="submission" date="2015-08" db="UniProtKB">
        <authorList>
            <consortium name="WormBaseParasite"/>
        </authorList>
    </citation>
    <scope>IDENTIFICATION</scope>
</reference>
<dbReference type="FunFam" id="3.30.160.60:FF:000045">
    <property type="entry name" value="ZFP69 zinc finger protein B"/>
    <property type="match status" value="1"/>
</dbReference>
<evidence type="ECO:0000313" key="12">
    <source>
        <dbReference type="WBParaSite" id="SSTP_0000460600.1"/>
    </source>
</evidence>
<dbReference type="SMART" id="SM00355">
    <property type="entry name" value="ZnF_C2H2"/>
    <property type="match status" value="3"/>
</dbReference>